<keyword evidence="2" id="KW-0238">DNA-binding</keyword>
<evidence type="ECO:0000256" key="2">
    <source>
        <dbReference type="ARBA" id="ARBA00023125"/>
    </source>
</evidence>
<dbReference type="SUPFAM" id="SSF46689">
    <property type="entry name" value="Homeodomain-like"/>
    <property type="match status" value="2"/>
</dbReference>
<evidence type="ECO:0000259" key="5">
    <source>
        <dbReference type="PROSITE" id="PS01124"/>
    </source>
</evidence>
<gene>
    <name evidence="6" type="ORF">PFI31113_04813</name>
</gene>
<keyword evidence="1" id="KW-0805">Transcription regulation</keyword>
<dbReference type="Gene3D" id="1.10.10.60">
    <property type="entry name" value="Homeodomain-like"/>
    <property type="match status" value="2"/>
</dbReference>
<evidence type="ECO:0000313" key="6">
    <source>
        <dbReference type="EMBL" id="VVE53209.1"/>
    </source>
</evidence>
<dbReference type="PROSITE" id="PS00041">
    <property type="entry name" value="HTH_ARAC_FAMILY_1"/>
    <property type="match status" value="1"/>
</dbReference>
<dbReference type="RefSeq" id="WP_191623536.1">
    <property type="nucleotide sequence ID" value="NZ_CABPRW010000018.1"/>
</dbReference>
<evidence type="ECO:0000256" key="4">
    <source>
        <dbReference type="SAM" id="MobiDB-lite"/>
    </source>
</evidence>
<sequence>MSLPLFGDFSCMGGGGASGVAVTISAERVDSFVARWIGGDLVESVSFAFEPLARDVAVQWNLAANCLLKMMRLKQFPELAMESLIEYIIRLLVTGHRNNYTHLLDRPQHIEAQARAAIALIQSDPLGWRTLSAVALKLGCATAALDKGIRRLAGKGFSELHYEARLDGVHQALANGEGRGFVGTLRAFGFSISERFVLAYSRRFGEPPSSTYRNNPNAEGVATLVERRDGGFSEEVINRFIDESIKKPISLADLARLVGMSEHATIAAFKSQFSRTPIQYVIERKLDRAGDMLRRGSESILAIALECGFGTQSYLTSKMKRHWGVTPGQVRAASRQSDRGGGGRPSVIGGGAMSVACRFI</sequence>
<dbReference type="GO" id="GO:0003700">
    <property type="term" value="F:DNA-binding transcription factor activity"/>
    <property type="evidence" value="ECO:0007669"/>
    <property type="project" value="InterPro"/>
</dbReference>
<keyword evidence="3" id="KW-0804">Transcription</keyword>
<dbReference type="InterPro" id="IPR009057">
    <property type="entry name" value="Homeodomain-like_sf"/>
</dbReference>
<evidence type="ECO:0000313" key="7">
    <source>
        <dbReference type="Proteomes" id="UP000382577"/>
    </source>
</evidence>
<dbReference type="PANTHER" id="PTHR46796">
    <property type="entry name" value="HTH-TYPE TRANSCRIPTIONAL ACTIVATOR RHAS-RELATED"/>
    <property type="match status" value="1"/>
</dbReference>
<feature type="domain" description="HTH araC/xylS-type" evidence="5">
    <location>
        <begin position="115"/>
        <end position="214"/>
    </location>
</feature>
<protein>
    <submittedName>
        <fullName evidence="6">AraC family transcriptional regulator</fullName>
    </submittedName>
</protein>
<feature type="domain" description="HTH araC/xylS-type" evidence="5">
    <location>
        <begin position="235"/>
        <end position="333"/>
    </location>
</feature>
<reference evidence="6 7" key="1">
    <citation type="submission" date="2019-08" db="EMBL/GenBank/DDBJ databases">
        <authorList>
            <person name="Peeters C."/>
        </authorList>
    </citation>
    <scope>NUCLEOTIDE SEQUENCE [LARGE SCALE GENOMIC DNA]</scope>
    <source>
        <strain evidence="6 7">LMG 31113</strain>
    </source>
</reference>
<feature type="region of interest" description="Disordered" evidence="4">
    <location>
        <begin position="328"/>
        <end position="347"/>
    </location>
</feature>
<dbReference type="Proteomes" id="UP000382577">
    <property type="component" value="Unassembled WGS sequence"/>
</dbReference>
<dbReference type="GO" id="GO:0043565">
    <property type="term" value="F:sequence-specific DNA binding"/>
    <property type="evidence" value="ECO:0007669"/>
    <property type="project" value="InterPro"/>
</dbReference>
<evidence type="ECO:0000256" key="3">
    <source>
        <dbReference type="ARBA" id="ARBA00023163"/>
    </source>
</evidence>
<dbReference type="Pfam" id="PF12833">
    <property type="entry name" value="HTH_18"/>
    <property type="match status" value="1"/>
</dbReference>
<accession>A0A5E4YWE8</accession>
<proteinExistence type="predicted"/>
<dbReference type="InterPro" id="IPR018062">
    <property type="entry name" value="HTH_AraC-typ_CS"/>
</dbReference>
<evidence type="ECO:0000256" key="1">
    <source>
        <dbReference type="ARBA" id="ARBA00023015"/>
    </source>
</evidence>
<dbReference type="SMART" id="SM00342">
    <property type="entry name" value="HTH_ARAC"/>
    <property type="match status" value="2"/>
</dbReference>
<dbReference type="InterPro" id="IPR018060">
    <property type="entry name" value="HTH_AraC"/>
</dbReference>
<organism evidence="6 7">
    <name type="scientific">Pandoraea fibrosis</name>
    <dbReference type="NCBI Taxonomy" id="1891094"/>
    <lineage>
        <taxon>Bacteria</taxon>
        <taxon>Pseudomonadati</taxon>
        <taxon>Pseudomonadota</taxon>
        <taxon>Betaproteobacteria</taxon>
        <taxon>Burkholderiales</taxon>
        <taxon>Burkholderiaceae</taxon>
        <taxon>Pandoraea</taxon>
    </lineage>
</organism>
<name>A0A5E4YWE8_9BURK</name>
<dbReference type="PROSITE" id="PS01124">
    <property type="entry name" value="HTH_ARAC_FAMILY_2"/>
    <property type="match status" value="2"/>
</dbReference>
<dbReference type="EMBL" id="CABPRW010000018">
    <property type="protein sequence ID" value="VVE53209.1"/>
    <property type="molecule type" value="Genomic_DNA"/>
</dbReference>
<dbReference type="InterPro" id="IPR050204">
    <property type="entry name" value="AraC_XylS_family_regulators"/>
</dbReference>
<dbReference type="AlphaFoldDB" id="A0A5E4YWE8"/>